<dbReference type="InterPro" id="IPR004459">
    <property type="entry name" value="CobQ_synth"/>
</dbReference>
<dbReference type="PANTHER" id="PTHR21343">
    <property type="entry name" value="DETHIOBIOTIN SYNTHETASE"/>
    <property type="match status" value="1"/>
</dbReference>
<evidence type="ECO:0000256" key="4">
    <source>
        <dbReference type="HAMAP-Rule" id="MF_00028"/>
    </source>
</evidence>
<dbReference type="SUPFAM" id="SSF52317">
    <property type="entry name" value="Class I glutamine amidotransferase-like"/>
    <property type="match status" value="1"/>
</dbReference>
<evidence type="ECO:0000259" key="6">
    <source>
        <dbReference type="Pfam" id="PF07685"/>
    </source>
</evidence>
<comment type="caution">
    <text evidence="7">The sequence shown here is derived from an EMBL/GenBank/DDBJ whole genome shotgun (WGS) entry which is preliminary data.</text>
</comment>
<evidence type="ECO:0000256" key="2">
    <source>
        <dbReference type="ARBA" id="ARBA00022573"/>
    </source>
</evidence>
<dbReference type="Pfam" id="PF01656">
    <property type="entry name" value="CbiA"/>
    <property type="match status" value="1"/>
</dbReference>
<proteinExistence type="inferred from homology"/>
<dbReference type="RefSeq" id="WP_118095998.1">
    <property type="nucleotide sequence ID" value="NZ_QRVL01000001.1"/>
</dbReference>
<keyword evidence="2 4" id="KW-0169">Cobalamin biosynthesis</keyword>
<name>A0A395VCI6_9FIRM</name>
<evidence type="ECO:0000256" key="3">
    <source>
        <dbReference type="ARBA" id="ARBA00022962"/>
    </source>
</evidence>
<reference evidence="7 8" key="1">
    <citation type="submission" date="2018-08" db="EMBL/GenBank/DDBJ databases">
        <title>A genome reference for cultivated species of the human gut microbiota.</title>
        <authorList>
            <person name="Zou Y."/>
            <person name="Xue W."/>
            <person name="Luo G."/>
        </authorList>
    </citation>
    <scope>NUCLEOTIDE SEQUENCE [LARGE SCALE GENOMIC DNA]</scope>
    <source>
        <strain evidence="7 8">AF22-12AC</strain>
    </source>
</reference>
<dbReference type="InterPro" id="IPR033949">
    <property type="entry name" value="CobQ_GATase1"/>
</dbReference>
<accession>A0A395VCI6</accession>
<dbReference type="InterPro" id="IPR047045">
    <property type="entry name" value="CobQ_N"/>
</dbReference>
<evidence type="ECO:0000313" key="7">
    <source>
        <dbReference type="EMBL" id="RGS41779.1"/>
    </source>
</evidence>
<organism evidence="7 8">
    <name type="scientific">Roseburia hominis</name>
    <dbReference type="NCBI Taxonomy" id="301301"/>
    <lineage>
        <taxon>Bacteria</taxon>
        <taxon>Bacillati</taxon>
        <taxon>Bacillota</taxon>
        <taxon>Clostridia</taxon>
        <taxon>Lachnospirales</taxon>
        <taxon>Lachnospiraceae</taxon>
        <taxon>Roseburia</taxon>
    </lineage>
</organism>
<comment type="pathway">
    <text evidence="1 4">Cofactor biosynthesis; adenosylcobalamin biosynthesis.</text>
</comment>
<dbReference type="NCBIfam" id="NF001989">
    <property type="entry name" value="PRK00784.1"/>
    <property type="match status" value="1"/>
</dbReference>
<sequence length="494" mass="54475">MAMRIMIQGTMSNAGKSLIAAGLCRIFRQDGYRVAPFKSQNMALNSFITKEGLEMGRAQVMQAEAAGMEPTVAMNPILLKPTNDIGSQVIVNGEVIGNMSARDYFAYKKKLVPDILAAYHRLEEQADIIVIEGAGSPAEINLKENDIVNMGLAELLNAPVLIAGDIDRGGVFAQLLGTQLLLEESERRRVKGFIINKFRGDVSILAPGIRMLEERGGVPVVGVVPYMQISLEDEDSLTTRFDARQEAAVDIAVIRFPRISNFTDFSVFEQFEDVSLRYVDSVEKLHHPDMILLPGSKNTMEDLKWMRQNGLEAAILHRSAETFIFGICGGYQMLGKQIADPHGVETGGVIRGMGLLPVTTELGEQKVRTRVGGEILGGMLDGCELSGYEIHMGISRPEGDCEPFCRIRDEITGKERTDGVFAGNVCGTYVHGIFDHGSIAGKIVRHLAERKGLVLGEDGVDYGLFKEQQYDKLAATLREYLDLDAVYKMMREYE</sequence>
<dbReference type="InterPro" id="IPR002586">
    <property type="entry name" value="CobQ/CobB/MinD/ParA_Nub-bd_dom"/>
</dbReference>
<feature type="active site" evidence="4">
    <location>
        <position position="431"/>
    </location>
</feature>
<dbReference type="CDD" id="cd05389">
    <property type="entry name" value="CobQ_N"/>
    <property type="match status" value="1"/>
</dbReference>
<dbReference type="Gene3D" id="3.40.50.300">
    <property type="entry name" value="P-loop containing nucleotide triphosphate hydrolases"/>
    <property type="match status" value="1"/>
</dbReference>
<dbReference type="GO" id="GO:0009236">
    <property type="term" value="P:cobalamin biosynthetic process"/>
    <property type="evidence" value="ECO:0007669"/>
    <property type="project" value="UniProtKB-UniRule"/>
</dbReference>
<dbReference type="AlphaFoldDB" id="A0A395VCI6"/>
<gene>
    <name evidence="4" type="primary">cobQ</name>
    <name evidence="7" type="ORF">DWX93_00055</name>
</gene>
<dbReference type="PANTHER" id="PTHR21343:SF1">
    <property type="entry name" value="COBYRIC ACID SYNTHASE"/>
    <property type="match status" value="1"/>
</dbReference>
<evidence type="ECO:0000256" key="1">
    <source>
        <dbReference type="ARBA" id="ARBA00004953"/>
    </source>
</evidence>
<dbReference type="Gene3D" id="3.40.50.880">
    <property type="match status" value="1"/>
</dbReference>
<feature type="domain" description="CobQ/CobB/MinD/ParA nucleotide binding" evidence="5">
    <location>
        <begin position="5"/>
        <end position="228"/>
    </location>
</feature>
<feature type="domain" description="CobB/CobQ-like glutamine amidotransferase" evidence="6">
    <location>
        <begin position="250"/>
        <end position="436"/>
    </location>
</feature>
<feature type="active site" description="Nucleophile" evidence="4">
    <location>
        <position position="328"/>
    </location>
</feature>
<dbReference type="HAMAP" id="MF_00028">
    <property type="entry name" value="CobQ"/>
    <property type="match status" value="1"/>
</dbReference>
<dbReference type="InterPro" id="IPR027417">
    <property type="entry name" value="P-loop_NTPase"/>
</dbReference>
<dbReference type="Proteomes" id="UP000266172">
    <property type="component" value="Unassembled WGS sequence"/>
</dbReference>
<dbReference type="InterPro" id="IPR011698">
    <property type="entry name" value="GATase_3"/>
</dbReference>
<dbReference type="PROSITE" id="PS51274">
    <property type="entry name" value="GATASE_COBBQ"/>
    <property type="match status" value="1"/>
</dbReference>
<evidence type="ECO:0000259" key="5">
    <source>
        <dbReference type="Pfam" id="PF01656"/>
    </source>
</evidence>
<evidence type="ECO:0000313" key="8">
    <source>
        <dbReference type="Proteomes" id="UP000266172"/>
    </source>
</evidence>
<dbReference type="SUPFAM" id="SSF52540">
    <property type="entry name" value="P-loop containing nucleoside triphosphate hydrolases"/>
    <property type="match status" value="1"/>
</dbReference>
<protein>
    <recommendedName>
        <fullName evidence="4">Cobyric acid synthase</fullName>
    </recommendedName>
</protein>
<dbReference type="GO" id="GO:0015420">
    <property type="term" value="F:ABC-type vitamin B12 transporter activity"/>
    <property type="evidence" value="ECO:0007669"/>
    <property type="project" value="UniProtKB-UniRule"/>
</dbReference>
<dbReference type="NCBIfam" id="TIGR00313">
    <property type="entry name" value="cobQ"/>
    <property type="match status" value="1"/>
</dbReference>
<dbReference type="InterPro" id="IPR029062">
    <property type="entry name" value="Class_I_gatase-like"/>
</dbReference>
<dbReference type="Pfam" id="PF07685">
    <property type="entry name" value="GATase_3"/>
    <property type="match status" value="1"/>
</dbReference>
<comment type="function">
    <text evidence="4">Catalyzes amidations at positions B, D, E, and G on adenosylcobyrinic A,C-diamide. NH(2) groups are provided by glutamine, and one molecule of ATP is hydrogenolyzed for each amidation.</text>
</comment>
<dbReference type="EMBL" id="QRVL01000001">
    <property type="protein sequence ID" value="RGS41779.1"/>
    <property type="molecule type" value="Genomic_DNA"/>
</dbReference>
<dbReference type="UniPathway" id="UPA00148"/>
<comment type="similarity">
    <text evidence="4">Belongs to the CobB/CobQ family. CobQ subfamily.</text>
</comment>
<dbReference type="CDD" id="cd01750">
    <property type="entry name" value="GATase1_CobQ"/>
    <property type="match status" value="1"/>
</dbReference>
<keyword evidence="3 4" id="KW-0315">Glutamine amidotransferase</keyword>
<dbReference type="GO" id="GO:0003824">
    <property type="term" value="F:catalytic activity"/>
    <property type="evidence" value="ECO:0007669"/>
    <property type="project" value="InterPro"/>
</dbReference>